<reference evidence="6" key="1">
    <citation type="journal article" date="2014" name="Proc. Natl. Acad. Sci. U.S.A.">
        <title>Extensive sampling of basidiomycete genomes demonstrates inadequacy of the white-rot/brown-rot paradigm for wood decay fungi.</title>
        <authorList>
            <person name="Riley R."/>
            <person name="Salamov A.A."/>
            <person name="Brown D.W."/>
            <person name="Nagy L.G."/>
            <person name="Floudas D."/>
            <person name="Held B.W."/>
            <person name="Levasseur A."/>
            <person name="Lombard V."/>
            <person name="Morin E."/>
            <person name="Otillar R."/>
            <person name="Lindquist E.A."/>
            <person name="Sun H."/>
            <person name="LaButti K.M."/>
            <person name="Schmutz J."/>
            <person name="Jabbour D."/>
            <person name="Luo H."/>
            <person name="Baker S.E."/>
            <person name="Pisabarro A.G."/>
            <person name="Walton J.D."/>
            <person name="Blanchette R.A."/>
            <person name="Henrissat B."/>
            <person name="Martin F."/>
            <person name="Cullen D."/>
            <person name="Hibbett D.S."/>
            <person name="Grigoriev I.V."/>
        </authorList>
    </citation>
    <scope>NUCLEOTIDE SEQUENCE [LARGE SCALE GENOMIC DNA]</scope>
    <source>
        <strain evidence="6">MUCL 33604</strain>
    </source>
</reference>
<name>A0A067QAY8_9AGAM</name>
<dbReference type="PANTHER" id="PTHR14087">
    <property type="entry name" value="THYMOCYTE NUCLEAR PROTEIN 1"/>
    <property type="match status" value="1"/>
</dbReference>
<feature type="domain" description="EVE" evidence="4">
    <location>
        <begin position="7"/>
        <end position="178"/>
    </location>
</feature>
<feature type="compositionally biased region" description="Basic residues" evidence="3">
    <location>
        <begin position="243"/>
        <end position="253"/>
    </location>
</feature>
<feature type="compositionally biased region" description="Basic and acidic residues" evidence="3">
    <location>
        <begin position="230"/>
        <end position="240"/>
    </location>
</feature>
<dbReference type="InterPro" id="IPR052181">
    <property type="entry name" value="5hmC_binding"/>
</dbReference>
<dbReference type="PANTHER" id="PTHR14087:SF7">
    <property type="entry name" value="THYMOCYTE NUCLEAR PROTEIN 1"/>
    <property type="match status" value="1"/>
</dbReference>
<evidence type="ECO:0000313" key="5">
    <source>
        <dbReference type="EMBL" id="KDQ64124.1"/>
    </source>
</evidence>
<evidence type="ECO:0000256" key="2">
    <source>
        <dbReference type="ARBA" id="ARBA00023242"/>
    </source>
</evidence>
<dbReference type="CDD" id="cd21133">
    <property type="entry name" value="EVE"/>
    <property type="match status" value="1"/>
</dbReference>
<dbReference type="HOGENOM" id="CLU_041799_1_1_1"/>
<keyword evidence="6" id="KW-1185">Reference proteome</keyword>
<dbReference type="EMBL" id="KL197709">
    <property type="protein sequence ID" value="KDQ64124.1"/>
    <property type="molecule type" value="Genomic_DNA"/>
</dbReference>
<feature type="region of interest" description="Disordered" evidence="3">
    <location>
        <begin position="196"/>
        <end position="281"/>
    </location>
</feature>
<feature type="compositionally biased region" description="Acidic residues" evidence="3">
    <location>
        <begin position="214"/>
        <end position="228"/>
    </location>
</feature>
<protein>
    <recommendedName>
        <fullName evidence="4">EVE domain-containing protein</fullName>
    </recommendedName>
</protein>
<feature type="compositionally biased region" description="Basic residues" evidence="3">
    <location>
        <begin position="196"/>
        <end position="210"/>
    </location>
</feature>
<evidence type="ECO:0000313" key="6">
    <source>
        <dbReference type="Proteomes" id="UP000027265"/>
    </source>
</evidence>
<sequence length="281" mass="31881">MSIASQKYWLMKAEPESRVVKGKDVKFSVDDFESVGTTAWEGVRNHEAKNLMKQMKIGDQVLFYHSSCKTPGVAAFAEVSKEAYPDHSAWDVEHPYYDSKTDQNNPRWYMVDVTFKRRAQNYVPLSLLKYIADSTSSDPLNDVPHIGPEGVKAIKAMALVTKGRLSVQKVEQDAWDAISLLAEKGGWDEKVYSKAKKRAATTKAKTSRSKKNVEEEEEEEQEEDEQVEEGAVKEENEPLPKKAPAKGRKRKLKDMKNDDEEGEDIEEPAPTRRSARTRAKK</sequence>
<dbReference type="InterPro" id="IPR002740">
    <property type="entry name" value="EVE_domain"/>
</dbReference>
<feature type="compositionally biased region" description="Acidic residues" evidence="3">
    <location>
        <begin position="257"/>
        <end position="267"/>
    </location>
</feature>
<organism evidence="5 6">
    <name type="scientific">Jaapia argillacea MUCL 33604</name>
    <dbReference type="NCBI Taxonomy" id="933084"/>
    <lineage>
        <taxon>Eukaryota</taxon>
        <taxon>Fungi</taxon>
        <taxon>Dikarya</taxon>
        <taxon>Basidiomycota</taxon>
        <taxon>Agaricomycotina</taxon>
        <taxon>Agaricomycetes</taxon>
        <taxon>Agaricomycetidae</taxon>
        <taxon>Jaapiales</taxon>
        <taxon>Jaapiaceae</taxon>
        <taxon>Jaapia</taxon>
    </lineage>
</organism>
<dbReference type="InterPro" id="IPR047197">
    <property type="entry name" value="THYN1-like_EVE"/>
</dbReference>
<dbReference type="InParanoid" id="A0A067QAY8"/>
<dbReference type="AlphaFoldDB" id="A0A067QAY8"/>
<comment type="subcellular location">
    <subcellularLocation>
        <location evidence="1">Nucleus</location>
    </subcellularLocation>
</comment>
<gene>
    <name evidence="5" type="ORF">JAAARDRAFT_187497</name>
</gene>
<accession>A0A067QAY8</accession>
<evidence type="ECO:0000259" key="4">
    <source>
        <dbReference type="Pfam" id="PF01878"/>
    </source>
</evidence>
<dbReference type="InterPro" id="IPR015947">
    <property type="entry name" value="PUA-like_sf"/>
</dbReference>
<dbReference type="Proteomes" id="UP000027265">
    <property type="component" value="Unassembled WGS sequence"/>
</dbReference>
<evidence type="ECO:0000256" key="3">
    <source>
        <dbReference type="SAM" id="MobiDB-lite"/>
    </source>
</evidence>
<dbReference type="FunCoup" id="A0A067QAY8">
    <property type="interactions" value="276"/>
</dbReference>
<dbReference type="FunFam" id="3.10.590.10:FF:000006">
    <property type="entry name" value="Chromosome 7, whole genome shotgun sequence"/>
    <property type="match status" value="1"/>
</dbReference>
<keyword evidence="2" id="KW-0539">Nucleus</keyword>
<dbReference type="Gene3D" id="3.10.590.10">
    <property type="entry name" value="ph1033 like domains"/>
    <property type="match status" value="1"/>
</dbReference>
<evidence type="ECO:0000256" key="1">
    <source>
        <dbReference type="ARBA" id="ARBA00004123"/>
    </source>
</evidence>
<dbReference type="OrthoDB" id="41445at2759"/>
<dbReference type="Pfam" id="PF01878">
    <property type="entry name" value="EVE"/>
    <property type="match status" value="1"/>
</dbReference>
<proteinExistence type="predicted"/>
<dbReference type="GO" id="GO:0005634">
    <property type="term" value="C:nucleus"/>
    <property type="evidence" value="ECO:0007669"/>
    <property type="project" value="UniProtKB-SubCell"/>
</dbReference>
<dbReference type="SUPFAM" id="SSF88697">
    <property type="entry name" value="PUA domain-like"/>
    <property type="match status" value="1"/>
</dbReference>
<dbReference type="STRING" id="933084.A0A067QAY8"/>